<sequence length="163" mass="18600">MHRLFTHLSTAVARWAGRPLAFVLCLTIIAVWALTGPIFDFNDTWQLVINTGTTIVTFLMVFLIQNTQNRDNAALHAKLDELLHAVRAADERFVGIEHLTDKELEQVLEEVEARAQRLHRGPLFGKLPEVQTRAEEREDDIKSEAKGERRRTQTKPKKAPARP</sequence>
<dbReference type="Pfam" id="PF04120">
    <property type="entry name" value="Iron_permease"/>
    <property type="match status" value="1"/>
</dbReference>
<feature type="region of interest" description="Disordered" evidence="1">
    <location>
        <begin position="126"/>
        <end position="163"/>
    </location>
</feature>
<feature type="compositionally biased region" description="Basic residues" evidence="1">
    <location>
        <begin position="152"/>
        <end position="163"/>
    </location>
</feature>
<dbReference type="EMBL" id="JAUKTR010000004">
    <property type="protein sequence ID" value="MDO1559730.1"/>
    <property type="molecule type" value="Genomic_DNA"/>
</dbReference>
<feature type="transmembrane region" description="Helical" evidence="2">
    <location>
        <begin position="20"/>
        <end position="39"/>
    </location>
</feature>
<keyword evidence="4" id="KW-1185">Reference proteome</keyword>
<evidence type="ECO:0000313" key="4">
    <source>
        <dbReference type="Proteomes" id="UP001169063"/>
    </source>
</evidence>
<feature type="compositionally biased region" description="Basic and acidic residues" evidence="1">
    <location>
        <begin position="132"/>
        <end position="151"/>
    </location>
</feature>
<organism evidence="3 4">
    <name type="scientific">Peiella sedimenti</name>
    <dbReference type="NCBI Taxonomy" id="3061083"/>
    <lineage>
        <taxon>Bacteria</taxon>
        <taxon>Pseudomonadati</taxon>
        <taxon>Pseudomonadota</taxon>
        <taxon>Alphaproteobacteria</taxon>
        <taxon>Caulobacterales</taxon>
        <taxon>Caulobacteraceae</taxon>
        <taxon>Peiella</taxon>
    </lineage>
</organism>
<gene>
    <name evidence="3" type="ORF">Q0812_09860</name>
</gene>
<evidence type="ECO:0000313" key="3">
    <source>
        <dbReference type="EMBL" id="MDO1559730.1"/>
    </source>
</evidence>
<dbReference type="InterPro" id="IPR007251">
    <property type="entry name" value="Iron_permease_Fet4"/>
</dbReference>
<name>A0ABT8SNP1_9CAUL</name>
<keyword evidence="2" id="KW-0812">Transmembrane</keyword>
<dbReference type="RefSeq" id="WP_302110165.1">
    <property type="nucleotide sequence ID" value="NZ_JAUKTR010000004.1"/>
</dbReference>
<comment type="caution">
    <text evidence="3">The sequence shown here is derived from an EMBL/GenBank/DDBJ whole genome shotgun (WGS) entry which is preliminary data.</text>
</comment>
<keyword evidence="2" id="KW-1133">Transmembrane helix</keyword>
<feature type="transmembrane region" description="Helical" evidence="2">
    <location>
        <begin position="45"/>
        <end position="64"/>
    </location>
</feature>
<reference evidence="3" key="1">
    <citation type="submission" date="2023-07" db="EMBL/GenBank/DDBJ databases">
        <title>Brevundimonas soil sp. nov., isolated from the soil of chemical plant.</title>
        <authorList>
            <person name="Wu N."/>
        </authorList>
    </citation>
    <scope>NUCLEOTIDE SEQUENCE</scope>
    <source>
        <strain evidence="3">XZ-24</strain>
    </source>
</reference>
<proteinExistence type="predicted"/>
<evidence type="ECO:0000256" key="1">
    <source>
        <dbReference type="SAM" id="MobiDB-lite"/>
    </source>
</evidence>
<dbReference type="Proteomes" id="UP001169063">
    <property type="component" value="Unassembled WGS sequence"/>
</dbReference>
<accession>A0ABT8SNP1</accession>
<keyword evidence="2" id="KW-0472">Membrane</keyword>
<evidence type="ECO:0000256" key="2">
    <source>
        <dbReference type="SAM" id="Phobius"/>
    </source>
</evidence>
<protein>
    <submittedName>
        <fullName evidence="3">Low affinity iron permease family protein</fullName>
    </submittedName>
</protein>